<feature type="compositionally biased region" description="Pro residues" evidence="1">
    <location>
        <begin position="302"/>
        <end position="312"/>
    </location>
</feature>
<accession>A0A8T2IIN6</accession>
<feature type="compositionally biased region" description="Polar residues" evidence="1">
    <location>
        <begin position="260"/>
        <end position="278"/>
    </location>
</feature>
<feature type="compositionally biased region" description="Low complexity" evidence="1">
    <location>
        <begin position="933"/>
        <end position="953"/>
    </location>
</feature>
<feature type="region of interest" description="Disordered" evidence="1">
    <location>
        <begin position="518"/>
        <end position="546"/>
    </location>
</feature>
<feature type="compositionally biased region" description="Polar residues" evidence="1">
    <location>
        <begin position="667"/>
        <end position="688"/>
    </location>
</feature>
<feature type="region of interest" description="Disordered" evidence="1">
    <location>
        <begin position="208"/>
        <end position="240"/>
    </location>
</feature>
<sequence length="1296" mass="141002">MAEGSGERKVRMYRSVSFKRLENWNAKVFGKEGGTELPSKGEVTQPTCHKSHRSPARSLSFSRKVSKISAASKGQTPAHQLSQNFLSQSRDEGSISDNGNSCGECPVNMVCRGDSWQSCPADALPCREQLHQDPLVLTGGDAQSVDVPGSSDDLLSPVYPRALKSSGTLLDDLDSYYSLLNHPDTREVIGIEGSNWPSVTEMRKLFGESSGKAPARTSSLPDCDEWRQAGQPSYLKDSADPQRHCLTETLFNHHTKDQSSHWSKPPSSNETPHCQNLIDNKPDIPNTVFMDTKDHGTNTGPKPQPPTPPPRSCIPFGLRAHTLLPKQESREQSLSLHSLHSSDTLQAAPSNVRHKSSSSEEELLIGSSRWSSTPKKTDFQDLSQEVSSGSEEEKGPLTLRESLREQKIGKDITDGIIAAGCKNVDHDLNHSKGQPPRGNIDNVSKTSSIRHMSAGQTAAHPDVTKQSAATNVPCGVPPETPKPHVRGLSDGLVPQSAGQLSASTPISTVSRVAKVNIPPFLPSPCGSKNSSRYSSTETLKEDEPFSTYCSGPSRSIQGGINIYRSPSFGHSDHLSRQPGLSRSNIAPGILKARSDNVDESSPCDLEIKNAKCTKSMSNPDITSETLSLLNFLKSDLSDLRIGSRGRESVDTDESVSRNENHIGSGGPQTFPSKCRNTVTHSNRSQPGQRPTLKDLTATLRRTKSFTYSEKSGARKIVVQGSMKQSSSELTLASSGDNKVLLLGKEVTEEKDIKREENSTPAVTEDQYVQEARQVFEKISQIGSQDDYVFDEEVSKHLSHLKPLGLQTITSPHSLKDGYAFIDELGREVKKSGEELSGHESCMTDEGIVTEDTPCSANLYPELGKTLTVLKSCDKLHGGICHLSAHNGEVLSTVLPDLENDSPCGVTANINDPQTHLDVPPTSGTVRRRRKFPSLSNNGTDSSSGSSGESGSETYRSLSDPMPHRRYSVTDDPKTFSVDSNLLGSLTSKTGSSESSTIAFSEYTGSNASVLSFSSDGVKDYNMLIQNIVSQPGALHKVIDEKGNGKTIKKKSFSDPSRRGELSPTTFEDSSEPIHELDQPIISSSSEPILSDQREESREIEDREVEVGRIRSQSECVLPREDDDDNGVEGSQNFSFDPKLAEVLSPRTNRRSLKKRTNRIGSQEERSEYDESMEALGKSRGSAKPVRRTSEPTSFIPIVCPETKVSGHPVVQLTIPESAKLPVKPLPSVLGPSVQDVTKRTACYTGDTNTPGTAPNTPTTAEPKILKTIKPHEEVTIGRTKPYVLVKSQKHIFFCSP</sequence>
<evidence type="ECO:0000313" key="3">
    <source>
        <dbReference type="Proteomes" id="UP000812440"/>
    </source>
</evidence>
<evidence type="ECO:0000256" key="1">
    <source>
        <dbReference type="SAM" id="MobiDB-lite"/>
    </source>
</evidence>
<feature type="compositionally biased region" description="Polar residues" evidence="1">
    <location>
        <begin position="369"/>
        <end position="389"/>
    </location>
</feature>
<feature type="compositionally biased region" description="Polar residues" evidence="1">
    <location>
        <begin position="72"/>
        <end position="88"/>
    </location>
</feature>
<dbReference type="EMBL" id="JAACNH010000058">
    <property type="protein sequence ID" value="KAG8431852.1"/>
    <property type="molecule type" value="Genomic_DNA"/>
</dbReference>
<feature type="region of interest" description="Disordered" evidence="1">
    <location>
        <begin position="31"/>
        <end position="93"/>
    </location>
</feature>
<organism evidence="2 3">
    <name type="scientific">Hymenochirus boettgeri</name>
    <name type="common">Congo dwarf clawed frog</name>
    <dbReference type="NCBI Taxonomy" id="247094"/>
    <lineage>
        <taxon>Eukaryota</taxon>
        <taxon>Metazoa</taxon>
        <taxon>Chordata</taxon>
        <taxon>Craniata</taxon>
        <taxon>Vertebrata</taxon>
        <taxon>Euteleostomi</taxon>
        <taxon>Amphibia</taxon>
        <taxon>Batrachia</taxon>
        <taxon>Anura</taxon>
        <taxon>Pipoidea</taxon>
        <taxon>Pipidae</taxon>
        <taxon>Pipinae</taxon>
        <taxon>Hymenochirus</taxon>
    </lineage>
</organism>
<feature type="compositionally biased region" description="Basic and acidic residues" evidence="1">
    <location>
        <begin position="644"/>
        <end position="660"/>
    </location>
</feature>
<comment type="caution">
    <text evidence="2">The sequence shown here is derived from an EMBL/GenBank/DDBJ whole genome shotgun (WGS) entry which is preliminary data.</text>
</comment>
<dbReference type="Proteomes" id="UP000812440">
    <property type="component" value="Unassembled WGS sequence"/>
</dbReference>
<feature type="region of interest" description="Disordered" evidence="1">
    <location>
        <begin position="1045"/>
        <end position="1190"/>
    </location>
</feature>
<feature type="compositionally biased region" description="Low complexity" evidence="1">
    <location>
        <begin position="333"/>
        <end position="342"/>
    </location>
</feature>
<gene>
    <name evidence="2" type="ORF">GDO86_019727</name>
</gene>
<feature type="compositionally biased region" description="Basic and acidic residues" evidence="1">
    <location>
        <begin position="391"/>
        <end position="401"/>
    </location>
</feature>
<feature type="region of interest" description="Disordered" evidence="1">
    <location>
        <begin position="256"/>
        <end position="316"/>
    </location>
</feature>
<feature type="region of interest" description="Disordered" evidence="1">
    <location>
        <begin position="328"/>
        <end position="401"/>
    </location>
</feature>
<reference evidence="2" key="1">
    <citation type="thesis" date="2020" institute="ProQuest LLC" country="789 East Eisenhower Parkway, Ann Arbor, MI, USA">
        <title>Comparative Genomics and Chromosome Evolution.</title>
        <authorList>
            <person name="Mudd A.B."/>
        </authorList>
    </citation>
    <scope>NUCLEOTIDE SEQUENCE</scope>
    <source>
        <strain evidence="2">Female2</strain>
        <tissue evidence="2">Blood</tissue>
    </source>
</reference>
<feature type="compositionally biased region" description="Basic and acidic residues" evidence="1">
    <location>
        <begin position="1051"/>
        <end position="1060"/>
    </location>
</feature>
<feature type="region of interest" description="Disordered" evidence="1">
    <location>
        <begin position="904"/>
        <end position="973"/>
    </location>
</feature>
<dbReference type="EMBL" id="JAACNH010000058">
    <property type="protein sequence ID" value="KAG8431853.1"/>
    <property type="molecule type" value="Genomic_DNA"/>
</dbReference>
<protein>
    <submittedName>
        <fullName evidence="2">Uncharacterized protein</fullName>
    </submittedName>
</protein>
<feature type="region of interest" description="Disordered" evidence="1">
    <location>
        <begin position="643"/>
        <end position="690"/>
    </location>
</feature>
<evidence type="ECO:0000313" key="2">
    <source>
        <dbReference type="EMBL" id="KAG8431852.1"/>
    </source>
</evidence>
<feature type="compositionally biased region" description="Basic residues" evidence="1">
    <location>
        <begin position="1147"/>
        <end position="1157"/>
    </location>
</feature>
<dbReference type="OrthoDB" id="4066896at2759"/>
<feature type="compositionally biased region" description="Polar residues" evidence="1">
    <location>
        <begin position="526"/>
        <end position="537"/>
    </location>
</feature>
<feature type="compositionally biased region" description="Basic and acidic residues" evidence="1">
    <location>
        <begin position="1091"/>
        <end position="1108"/>
    </location>
</feature>
<proteinExistence type="predicted"/>
<feature type="region of interest" description="Disordered" evidence="1">
    <location>
        <begin position="451"/>
        <end position="502"/>
    </location>
</feature>
<name>A0A8T2IIN6_9PIPI</name>
<feature type="compositionally biased region" description="Low complexity" evidence="1">
    <location>
        <begin position="1079"/>
        <end position="1090"/>
    </location>
</feature>
<keyword evidence="3" id="KW-1185">Reference proteome</keyword>